<organism evidence="1 2">
    <name type="scientific">Racocetra persica</name>
    <dbReference type="NCBI Taxonomy" id="160502"/>
    <lineage>
        <taxon>Eukaryota</taxon>
        <taxon>Fungi</taxon>
        <taxon>Fungi incertae sedis</taxon>
        <taxon>Mucoromycota</taxon>
        <taxon>Glomeromycotina</taxon>
        <taxon>Glomeromycetes</taxon>
        <taxon>Diversisporales</taxon>
        <taxon>Gigasporaceae</taxon>
        <taxon>Racocetra</taxon>
    </lineage>
</organism>
<evidence type="ECO:0000313" key="1">
    <source>
        <dbReference type="EMBL" id="CAG8788966.1"/>
    </source>
</evidence>
<comment type="caution">
    <text evidence="1">The sequence shown here is derived from an EMBL/GenBank/DDBJ whole genome shotgun (WGS) entry which is preliminary data.</text>
</comment>
<evidence type="ECO:0000313" key="2">
    <source>
        <dbReference type="Proteomes" id="UP000789920"/>
    </source>
</evidence>
<reference evidence="1" key="1">
    <citation type="submission" date="2021-06" db="EMBL/GenBank/DDBJ databases">
        <authorList>
            <person name="Kallberg Y."/>
            <person name="Tangrot J."/>
            <person name="Rosling A."/>
        </authorList>
    </citation>
    <scope>NUCLEOTIDE SEQUENCE</scope>
    <source>
        <strain evidence="1">MA461A</strain>
    </source>
</reference>
<gene>
    <name evidence="1" type="ORF">RPERSI_LOCUS18803</name>
</gene>
<name>A0ACA9REJ3_9GLOM</name>
<keyword evidence="2" id="KW-1185">Reference proteome</keyword>
<sequence length="330" mass="38108">DQTLKLFIKSVQSENARIQLFLTEFLDLYKNEYTLKNIVISRKEKMWTLALEILSLFENPNQTMHKLLHFPPELNSNRYNLLFMAYEKGKLRMEALLKQEVYGTEPRNTYGRRDREVNIYTYDQIQELFTQRITKSKVMSSKLNPTPIFEPIKSPVENSIPDLSSSQSNHDNEEGNLPNSRKRKCNFTLSDKFSEKKARRVTKDNEKSILDVFAMKFLSSTPTNSDINEVLSHLDSSWDRENVLQYHGENFKKQSSISSNSQLNASKIMIQERCAQSSSFDIDKGSTNKKSNPSDDSNASISVVQPLNYEESDSNAIEKDSENEAQRLDT</sequence>
<dbReference type="Proteomes" id="UP000789920">
    <property type="component" value="Unassembled WGS sequence"/>
</dbReference>
<feature type="non-terminal residue" evidence="1">
    <location>
        <position position="1"/>
    </location>
</feature>
<protein>
    <submittedName>
        <fullName evidence="1">3907_t:CDS:1</fullName>
    </submittedName>
</protein>
<dbReference type="EMBL" id="CAJVQC010050387">
    <property type="protein sequence ID" value="CAG8788966.1"/>
    <property type="molecule type" value="Genomic_DNA"/>
</dbReference>
<accession>A0ACA9REJ3</accession>
<proteinExistence type="predicted"/>
<feature type="non-terminal residue" evidence="1">
    <location>
        <position position="330"/>
    </location>
</feature>